<evidence type="ECO:0000313" key="3">
    <source>
        <dbReference type="Proteomes" id="UP001420932"/>
    </source>
</evidence>
<feature type="compositionally biased region" description="Polar residues" evidence="1">
    <location>
        <begin position="41"/>
        <end position="56"/>
    </location>
</feature>
<dbReference type="AlphaFoldDB" id="A0AAP0KIH2"/>
<sequence>MKEKMNRSKKSVGGVEELETKKMKRKRSKKILQPTGGEETPQCTMSNHGGTSYNLRETQEREERQWCSQMEYRMSAMTKAHQKAIHDLTTVQEMNMALILELLQNQRNDGVAGHALVGPGPDPLLAPLHGGRC</sequence>
<evidence type="ECO:0000313" key="2">
    <source>
        <dbReference type="EMBL" id="KAK9152054.1"/>
    </source>
</evidence>
<dbReference type="Proteomes" id="UP001420932">
    <property type="component" value="Unassembled WGS sequence"/>
</dbReference>
<evidence type="ECO:0000256" key="1">
    <source>
        <dbReference type="SAM" id="MobiDB-lite"/>
    </source>
</evidence>
<feature type="region of interest" description="Disordered" evidence="1">
    <location>
        <begin position="1"/>
        <end position="60"/>
    </location>
</feature>
<reference evidence="2 3" key="1">
    <citation type="submission" date="2024-01" db="EMBL/GenBank/DDBJ databases">
        <title>Genome assemblies of Stephania.</title>
        <authorList>
            <person name="Yang L."/>
        </authorList>
    </citation>
    <scope>NUCLEOTIDE SEQUENCE [LARGE SCALE GENOMIC DNA]</scope>
    <source>
        <strain evidence="2">YNDBR</strain>
        <tissue evidence="2">Leaf</tissue>
    </source>
</reference>
<dbReference type="EMBL" id="JBBNAF010000004">
    <property type="protein sequence ID" value="KAK9152054.1"/>
    <property type="molecule type" value="Genomic_DNA"/>
</dbReference>
<proteinExistence type="predicted"/>
<comment type="caution">
    <text evidence="2">The sequence shown here is derived from an EMBL/GenBank/DDBJ whole genome shotgun (WGS) entry which is preliminary data.</text>
</comment>
<organism evidence="2 3">
    <name type="scientific">Stephania yunnanensis</name>
    <dbReference type="NCBI Taxonomy" id="152371"/>
    <lineage>
        <taxon>Eukaryota</taxon>
        <taxon>Viridiplantae</taxon>
        <taxon>Streptophyta</taxon>
        <taxon>Embryophyta</taxon>
        <taxon>Tracheophyta</taxon>
        <taxon>Spermatophyta</taxon>
        <taxon>Magnoliopsida</taxon>
        <taxon>Ranunculales</taxon>
        <taxon>Menispermaceae</taxon>
        <taxon>Menispermoideae</taxon>
        <taxon>Cissampelideae</taxon>
        <taxon>Stephania</taxon>
    </lineage>
</organism>
<gene>
    <name evidence="2" type="ORF">Syun_010363</name>
</gene>
<protein>
    <submittedName>
        <fullName evidence="2">Uncharacterized protein</fullName>
    </submittedName>
</protein>
<keyword evidence="3" id="KW-1185">Reference proteome</keyword>
<name>A0AAP0KIH2_9MAGN</name>
<accession>A0AAP0KIH2</accession>